<dbReference type="Proteomes" id="UP001305779">
    <property type="component" value="Unassembled WGS sequence"/>
</dbReference>
<comment type="caution">
    <text evidence="2">The sequence shown here is derived from an EMBL/GenBank/DDBJ whole genome shotgun (WGS) entry which is preliminary data.</text>
</comment>
<accession>A0ABR0ESW0</accession>
<name>A0ABR0ESW0_ZASCE</name>
<feature type="chain" id="PRO_5046105057" evidence="1">
    <location>
        <begin position="18"/>
        <end position="186"/>
    </location>
</feature>
<sequence length="186" mass="18703">MKFSLFAVPALIAGAFAAPAISQEKRQVGQVVTLVEGLVSDVTSLTGKINATTIGVGAAGVSAQVTVDIQDTLDTVVSTVEEVVNATGAISLVDGVVGETETYIAGLVALVVEELNGTLGNVETVVGLDKITSQVTGITNQLGGLLNVLQGLGLQNILSTVTGVLNLLPVGQVTGLISGLGLPLKQ</sequence>
<reference evidence="2 3" key="1">
    <citation type="journal article" date="2023" name="G3 (Bethesda)">
        <title>A chromosome-level genome assembly of Zasmidium syzygii isolated from banana leaves.</title>
        <authorList>
            <person name="van Westerhoven A.C."/>
            <person name="Mehrabi R."/>
            <person name="Talebi R."/>
            <person name="Steentjes M.B.F."/>
            <person name="Corcolon B."/>
            <person name="Chong P.A."/>
            <person name="Kema G.H.J."/>
            <person name="Seidl M.F."/>
        </authorList>
    </citation>
    <scope>NUCLEOTIDE SEQUENCE [LARGE SCALE GENOMIC DNA]</scope>
    <source>
        <strain evidence="2 3">P124</strain>
    </source>
</reference>
<organism evidence="2 3">
    <name type="scientific">Zasmidium cellare</name>
    <name type="common">Wine cellar mold</name>
    <name type="synonym">Racodium cellare</name>
    <dbReference type="NCBI Taxonomy" id="395010"/>
    <lineage>
        <taxon>Eukaryota</taxon>
        <taxon>Fungi</taxon>
        <taxon>Dikarya</taxon>
        <taxon>Ascomycota</taxon>
        <taxon>Pezizomycotina</taxon>
        <taxon>Dothideomycetes</taxon>
        <taxon>Dothideomycetidae</taxon>
        <taxon>Mycosphaerellales</taxon>
        <taxon>Mycosphaerellaceae</taxon>
        <taxon>Zasmidium</taxon>
    </lineage>
</organism>
<keyword evidence="3" id="KW-1185">Reference proteome</keyword>
<feature type="signal peptide" evidence="1">
    <location>
        <begin position="1"/>
        <end position="17"/>
    </location>
</feature>
<proteinExistence type="predicted"/>
<dbReference type="EMBL" id="JAXOVC010000003">
    <property type="protein sequence ID" value="KAK4503933.1"/>
    <property type="molecule type" value="Genomic_DNA"/>
</dbReference>
<gene>
    <name evidence="2" type="ORF">PRZ48_004848</name>
</gene>
<evidence type="ECO:0000256" key="1">
    <source>
        <dbReference type="SAM" id="SignalP"/>
    </source>
</evidence>
<protein>
    <submittedName>
        <fullName evidence="2">Uncharacterized protein</fullName>
    </submittedName>
</protein>
<evidence type="ECO:0000313" key="3">
    <source>
        <dbReference type="Proteomes" id="UP001305779"/>
    </source>
</evidence>
<evidence type="ECO:0000313" key="2">
    <source>
        <dbReference type="EMBL" id="KAK4503933.1"/>
    </source>
</evidence>
<keyword evidence="1" id="KW-0732">Signal</keyword>